<evidence type="ECO:0000313" key="1">
    <source>
        <dbReference type="EMBL" id="WKN36085.1"/>
    </source>
</evidence>
<dbReference type="PANTHER" id="PTHR33361:SF2">
    <property type="entry name" value="DUF885 DOMAIN-CONTAINING PROTEIN"/>
    <property type="match status" value="1"/>
</dbReference>
<proteinExistence type="predicted"/>
<dbReference type="PANTHER" id="PTHR33361">
    <property type="entry name" value="GLR0591 PROTEIN"/>
    <property type="match status" value="1"/>
</dbReference>
<accession>A0AA49JG94</accession>
<dbReference type="InterPro" id="IPR010281">
    <property type="entry name" value="DUF885"/>
</dbReference>
<name>A0AA49JG94_9BACT</name>
<dbReference type="EMBL" id="CP120682">
    <property type="protein sequence ID" value="WKN36085.1"/>
    <property type="molecule type" value="Genomic_DNA"/>
</dbReference>
<organism evidence="1">
    <name type="scientific">Roseihalotalea indica</name>
    <dbReference type="NCBI Taxonomy" id="2867963"/>
    <lineage>
        <taxon>Bacteria</taxon>
        <taxon>Pseudomonadati</taxon>
        <taxon>Bacteroidota</taxon>
        <taxon>Cytophagia</taxon>
        <taxon>Cytophagales</taxon>
        <taxon>Catalimonadaceae</taxon>
        <taxon>Roseihalotalea</taxon>
    </lineage>
</organism>
<dbReference type="Pfam" id="PF05960">
    <property type="entry name" value="DUF885"/>
    <property type="match status" value="1"/>
</dbReference>
<gene>
    <name evidence="1" type="ORF">K4G66_27340</name>
</gene>
<protein>
    <submittedName>
        <fullName evidence="1">DUF885 family protein</fullName>
    </submittedName>
</protein>
<reference evidence="1" key="2">
    <citation type="journal article" date="2024" name="Antonie Van Leeuwenhoek">
        <title>Roseihalotalea indica gen. nov., sp. nov., a halophilic Bacteroidetes from mesopelagic Southwest Indian Ocean with higher carbohydrate metabolic potential.</title>
        <authorList>
            <person name="Chen B."/>
            <person name="Zhang M."/>
            <person name="Lin D."/>
            <person name="Ye J."/>
            <person name="Tang K."/>
        </authorList>
    </citation>
    <scope>NUCLEOTIDE SEQUENCE</scope>
    <source>
        <strain evidence="1">TK19036</strain>
    </source>
</reference>
<dbReference type="AlphaFoldDB" id="A0AA49JG94"/>
<reference evidence="1" key="1">
    <citation type="journal article" date="2023" name="Comput. Struct. Biotechnol. J.">
        <title>Discovery of a novel marine Bacteroidetes with a rich repertoire of carbohydrate-active enzymes.</title>
        <authorList>
            <person name="Chen B."/>
            <person name="Liu G."/>
            <person name="Chen Q."/>
            <person name="Wang H."/>
            <person name="Liu L."/>
            <person name="Tang K."/>
        </authorList>
    </citation>
    <scope>NUCLEOTIDE SEQUENCE</scope>
    <source>
        <strain evidence="1">TK19036</strain>
    </source>
</reference>
<sequence length="558" mass="64632">MILSLCTFLTILFTPPNQDLQQFGENFFAWRAKMQPASGDDINRVERPKGWTPDYSPEALQQYRQDYQRFRQELNAIDQHAWSRSDSVDFLLLHSAVERVNWELNVLQLPNRNPDFYVHQTLGPLFELLVWHTEMTDEWAEEIITRMTAIPATVEHAQTNLTEPFAGGAVIALNNLEGIDQKLTEVQSELQKIIAKKYHQRLKKATNGASDALVSYAKWLNEQMPDMAKSFDVGRENYLYFLKNIALMPYTPEELLTMGGMEWSRSVAFDVFEQLRNADEPASELFENAQAQIDKEREEEQNIRDFLEAKNIMSVPDDVHHYINQELPAHLAPLSHLGVTDDLTSESRLDVDGVSYIRDPSWDLPYFYRAIAQDPRPIIIHEGVPGHYFQLVRSWKNPNPIRRRFFDSGPIEGIGFYVEEMLLQFGLLDDRPRTREIMYSFMRLRALRVDVDVNLAIGNYDIPEAANYLETIVPMDRETAVQEAGFFSLTPGQAISYQIGKIQIMKFLADAKIRQRDEFNLRNFHDFMIVNGNVPIALQQYEYLGVNDDIQKLWPAKK</sequence>